<accession>A0ABR9BZ97</accession>
<organism evidence="1 2">
    <name type="scientific">Pseudomonas coleopterorum</name>
    <dbReference type="NCBI Taxonomy" id="1605838"/>
    <lineage>
        <taxon>Bacteria</taxon>
        <taxon>Pseudomonadati</taxon>
        <taxon>Pseudomonadota</taxon>
        <taxon>Gammaproteobacteria</taxon>
        <taxon>Pseudomonadales</taxon>
        <taxon>Pseudomonadaceae</taxon>
        <taxon>Pseudomonas</taxon>
    </lineage>
</organism>
<comment type="caution">
    <text evidence="1">The sequence shown here is derived from an EMBL/GenBank/DDBJ whole genome shotgun (WGS) entry which is preliminary data.</text>
</comment>
<sequence>MQIHIIYTRTVMLLSKHPYQSWREIQNQYPDYMTSLGPWEEDTIIEYLADEYPELSPHPQEQVDAFMVDTQEARVLTFARK</sequence>
<reference evidence="1 2" key="1">
    <citation type="journal article" date="2020" name="FEMS Microbiol. Ecol.">
        <title>Temporal dynamics of bacterial communities during seed development and maturation.</title>
        <authorList>
            <person name="Chesneau G."/>
            <person name="Torres-Cortes G."/>
            <person name="Briand M."/>
            <person name="Darrasse A."/>
            <person name="Preveaux A."/>
            <person name="Marais C."/>
            <person name="Jacques M.A."/>
            <person name="Shade A."/>
            <person name="Barret M."/>
        </authorList>
    </citation>
    <scope>NUCLEOTIDE SEQUENCE [LARGE SCALE GENOMIC DNA]</scope>
    <source>
        <strain evidence="1 2">CFBP13599</strain>
    </source>
</reference>
<gene>
    <name evidence="1" type="ORF">IFT38_11645</name>
</gene>
<proteinExistence type="predicted"/>
<evidence type="ECO:0000313" key="2">
    <source>
        <dbReference type="Proteomes" id="UP000620025"/>
    </source>
</evidence>
<dbReference type="Proteomes" id="UP000620025">
    <property type="component" value="Unassembled WGS sequence"/>
</dbReference>
<name>A0ABR9BZ97_9PSED</name>
<evidence type="ECO:0000313" key="1">
    <source>
        <dbReference type="EMBL" id="MBD8770190.1"/>
    </source>
</evidence>
<dbReference type="RefSeq" id="WP_192067778.1">
    <property type="nucleotide sequence ID" value="NZ_JACYWY010000003.1"/>
</dbReference>
<keyword evidence="2" id="KW-1185">Reference proteome</keyword>
<dbReference type="EMBL" id="JACYWZ010000004">
    <property type="protein sequence ID" value="MBD8770190.1"/>
    <property type="molecule type" value="Genomic_DNA"/>
</dbReference>
<protein>
    <submittedName>
        <fullName evidence="1">Uncharacterized protein</fullName>
    </submittedName>
</protein>